<dbReference type="InterPro" id="IPR018550">
    <property type="entry name" value="Lipid-A_deacylase-rel"/>
</dbReference>
<evidence type="ECO:0000256" key="1">
    <source>
        <dbReference type="SAM" id="SignalP"/>
    </source>
</evidence>
<sequence>MVRVALPLLAGLLAASSSWAQSQPLPAGVSSYAPATEPRPPSWEARVGGAVANPGGRESGLLNFSGEVLTPRVFTLNDRIAATFVPRFNLGSSINLNGTRYAYAGATWTVDLTKTVFVEASLGAALNDGKTGPIIPENRLNVGCNAGTREAAALGVRLSDRWSLVATLEHFSAAGCSDTDKPRGPANVGARLGYTF</sequence>
<proteinExistence type="predicted"/>
<organism evidence="2 3">
    <name type="scientific">Bosea lathyri</name>
    <dbReference type="NCBI Taxonomy" id="1036778"/>
    <lineage>
        <taxon>Bacteria</taxon>
        <taxon>Pseudomonadati</taxon>
        <taxon>Pseudomonadota</taxon>
        <taxon>Alphaproteobacteria</taxon>
        <taxon>Hyphomicrobiales</taxon>
        <taxon>Boseaceae</taxon>
        <taxon>Bosea</taxon>
    </lineage>
</organism>
<dbReference type="Proteomes" id="UP000236743">
    <property type="component" value="Unassembled WGS sequence"/>
</dbReference>
<feature type="chain" id="PRO_5009293060" evidence="1">
    <location>
        <begin position="21"/>
        <end position="196"/>
    </location>
</feature>
<keyword evidence="1" id="KW-0732">Signal</keyword>
<evidence type="ECO:0000313" key="2">
    <source>
        <dbReference type="EMBL" id="SEG50796.1"/>
    </source>
</evidence>
<accession>A0A1H6ASI2</accession>
<evidence type="ECO:0000313" key="3">
    <source>
        <dbReference type="Proteomes" id="UP000236743"/>
    </source>
</evidence>
<keyword evidence="3" id="KW-1185">Reference proteome</keyword>
<dbReference type="RefSeq" id="WP_160115785.1">
    <property type="nucleotide sequence ID" value="NZ_FNUY01000006.1"/>
</dbReference>
<dbReference type="EMBL" id="FNUY01000006">
    <property type="protein sequence ID" value="SEG50796.1"/>
    <property type="molecule type" value="Genomic_DNA"/>
</dbReference>
<dbReference type="Pfam" id="PF09411">
    <property type="entry name" value="PagL"/>
    <property type="match status" value="1"/>
</dbReference>
<name>A0A1H6ASI2_9HYPH</name>
<reference evidence="2 3" key="1">
    <citation type="submission" date="2016-10" db="EMBL/GenBank/DDBJ databases">
        <authorList>
            <person name="de Groot N.N."/>
        </authorList>
    </citation>
    <scope>NUCLEOTIDE SEQUENCE [LARGE SCALE GENOMIC DNA]</scope>
    <source>
        <strain evidence="2 3">DSM 26656</strain>
    </source>
</reference>
<dbReference type="AlphaFoldDB" id="A0A1H6ASI2"/>
<feature type="signal peptide" evidence="1">
    <location>
        <begin position="1"/>
        <end position="20"/>
    </location>
</feature>
<dbReference type="OrthoDB" id="8112769at2"/>
<dbReference type="Gene3D" id="2.40.160.20">
    <property type="match status" value="1"/>
</dbReference>
<gene>
    <name evidence="2" type="ORF">SAMN04488115_10659</name>
</gene>
<protein>
    <submittedName>
        <fullName evidence="2">Lipid A 3-O-deacylase (PagL)</fullName>
    </submittedName>
</protein>